<reference evidence="1 2" key="1">
    <citation type="submission" date="2015-07" db="EMBL/GenBank/DDBJ databases">
        <authorList>
            <consortium name="Consortium for Microbial Forensics and Genomics (microFORGE)"/>
            <person name="Knight B.M."/>
            <person name="Roberts D.P."/>
            <person name="Lin D."/>
            <person name="Hari K."/>
            <person name="Fletcher J."/>
            <person name="Melcher U."/>
            <person name="Blagden T."/>
            <person name="Winegar R.A."/>
        </authorList>
    </citation>
    <scope>NUCLEOTIDE SEQUENCE [LARGE SCALE GENOMIC DNA]</scope>
    <source>
        <strain evidence="1 2">X11-5A</strain>
    </source>
</reference>
<name>A0AAP1EZM7_9XANT</name>
<sequence length="60" mass="6458">MGADGAFRTAVDAWYMPIPSTGRARMAAVQSFCSTLFDRFKAAQAAMPHATYSAILATTR</sequence>
<comment type="caution">
    <text evidence="1">The sequence shown here is derived from an EMBL/GenBank/DDBJ whole genome shotgun (WGS) entry which is preliminary data.</text>
</comment>
<evidence type="ECO:0000313" key="1">
    <source>
        <dbReference type="EMBL" id="KOR47520.1"/>
    </source>
</evidence>
<dbReference type="AlphaFoldDB" id="A0AAP1EZM7"/>
<dbReference type="EMBL" id="LHUJ01000093">
    <property type="protein sequence ID" value="KOR47520.1"/>
    <property type="molecule type" value="Genomic_DNA"/>
</dbReference>
<organism evidence="1 2">
    <name type="scientific">Xanthomonas oryzae</name>
    <dbReference type="NCBI Taxonomy" id="347"/>
    <lineage>
        <taxon>Bacteria</taxon>
        <taxon>Pseudomonadati</taxon>
        <taxon>Pseudomonadota</taxon>
        <taxon>Gammaproteobacteria</taxon>
        <taxon>Lysobacterales</taxon>
        <taxon>Lysobacteraceae</taxon>
        <taxon>Xanthomonas</taxon>
    </lineage>
</organism>
<accession>A0AAP1EZM7</accession>
<dbReference type="Proteomes" id="UP000036790">
    <property type="component" value="Unassembled WGS sequence"/>
</dbReference>
<protein>
    <submittedName>
        <fullName evidence="1">Uncharacterized protein</fullName>
    </submittedName>
</protein>
<reference evidence="1 2" key="2">
    <citation type="submission" date="2015-09" db="EMBL/GenBank/DDBJ databases">
        <title>Draft genome sequence of Xanthomonas oryzae pv. USA str. X11-5A.</title>
        <authorList>
            <person name="Knight B.M."/>
            <person name="Roberts D.P."/>
            <person name="Lin D."/>
            <person name="Hari K."/>
            <person name="Fletcher J."/>
            <person name="Melcher U."/>
            <person name="Blagden T."/>
            <person name="Winegar R.A."/>
        </authorList>
    </citation>
    <scope>NUCLEOTIDE SEQUENCE [LARGE SCALE GENOMIC DNA]</scope>
    <source>
        <strain evidence="1 2">X11-5A</strain>
    </source>
</reference>
<proteinExistence type="predicted"/>
<evidence type="ECO:0000313" key="2">
    <source>
        <dbReference type="Proteomes" id="UP000036790"/>
    </source>
</evidence>
<gene>
    <name evidence="1" type="ORF">ADT25_04870</name>
</gene>